<sequence length="305" mass="35589">MDHIRSDWAILKNLLNCSDENLALMFHSLIFSMTEKPPLPNQQIKSSADRENWETEFHRNYIAPQIRNITETATNFRMKLNAALAKNQKNNVIEGEIDQTLIMDKQYQLENLPALWRTIGLVNFESFRAYYMSDLAKNRTNYPFLSIFFKYAGQLELLKHLLPIVKFVQVLNSKLVYQLTRQKARDVSFRQFIENQSNGGENREIFNVLKTAFDDFCNGWNTVLPFVKRYQCHELPREKPNMTYKLPVVFGLMEPKDAGILLCAILDFLADLQNKFLEEVMSIPPGICRSLKFLDEPTFNTEQTV</sequence>
<dbReference type="InterPro" id="IPR031248">
    <property type="entry name" value="RNF213"/>
</dbReference>
<protein>
    <submittedName>
        <fullName evidence="1">Uncharacterized protein</fullName>
    </submittedName>
</protein>
<gene>
    <name evidence="1" type="ORF">RhiirA4_541609</name>
</gene>
<feature type="non-terminal residue" evidence="1">
    <location>
        <position position="305"/>
    </location>
</feature>
<keyword evidence="2" id="KW-1185">Reference proteome</keyword>
<dbReference type="GO" id="GO:0004842">
    <property type="term" value="F:ubiquitin-protein transferase activity"/>
    <property type="evidence" value="ECO:0007669"/>
    <property type="project" value="InterPro"/>
</dbReference>
<evidence type="ECO:0000313" key="2">
    <source>
        <dbReference type="Proteomes" id="UP000234323"/>
    </source>
</evidence>
<dbReference type="PANTHER" id="PTHR22605">
    <property type="entry name" value="RZ-TYPE DOMAIN-CONTAINING PROTEIN"/>
    <property type="match status" value="1"/>
</dbReference>
<dbReference type="GO" id="GO:0016887">
    <property type="term" value="F:ATP hydrolysis activity"/>
    <property type="evidence" value="ECO:0007669"/>
    <property type="project" value="InterPro"/>
</dbReference>
<dbReference type="EMBL" id="LLXI01000301">
    <property type="protein sequence ID" value="PKY44128.1"/>
    <property type="molecule type" value="Genomic_DNA"/>
</dbReference>
<dbReference type="AlphaFoldDB" id="A0A2I1GBX9"/>
<accession>A0A2I1GBX9</accession>
<proteinExistence type="predicted"/>
<reference evidence="1 2" key="1">
    <citation type="submission" date="2015-10" db="EMBL/GenBank/DDBJ databases">
        <title>Genome analyses suggest a sexual origin of heterokaryosis in a supposedly ancient asexual fungus.</title>
        <authorList>
            <person name="Ropars J."/>
            <person name="Sedzielewska K."/>
            <person name="Noel J."/>
            <person name="Charron P."/>
            <person name="Farinelli L."/>
            <person name="Marton T."/>
            <person name="Kruger M."/>
            <person name="Pelin A."/>
            <person name="Brachmann A."/>
            <person name="Corradi N."/>
        </authorList>
    </citation>
    <scope>NUCLEOTIDE SEQUENCE [LARGE SCALE GENOMIC DNA]</scope>
    <source>
        <strain evidence="1 2">A4</strain>
    </source>
</reference>
<dbReference type="Proteomes" id="UP000234323">
    <property type="component" value="Unassembled WGS sequence"/>
</dbReference>
<name>A0A2I1GBX9_9GLOM</name>
<comment type="caution">
    <text evidence="1">The sequence shown here is derived from an EMBL/GenBank/DDBJ whole genome shotgun (WGS) entry which is preliminary data.</text>
</comment>
<dbReference type="PANTHER" id="PTHR22605:SF1">
    <property type="entry name" value="RZ-TYPE DOMAIN-CONTAINING PROTEIN"/>
    <property type="match status" value="1"/>
</dbReference>
<evidence type="ECO:0000313" key="1">
    <source>
        <dbReference type="EMBL" id="PKY44128.1"/>
    </source>
</evidence>
<organism evidence="1 2">
    <name type="scientific">Rhizophagus irregularis</name>
    <dbReference type="NCBI Taxonomy" id="588596"/>
    <lineage>
        <taxon>Eukaryota</taxon>
        <taxon>Fungi</taxon>
        <taxon>Fungi incertae sedis</taxon>
        <taxon>Mucoromycota</taxon>
        <taxon>Glomeromycotina</taxon>
        <taxon>Glomeromycetes</taxon>
        <taxon>Glomerales</taxon>
        <taxon>Glomeraceae</taxon>
        <taxon>Rhizophagus</taxon>
    </lineage>
</organism>